<dbReference type="GeneID" id="97490281"/>
<comment type="caution">
    <text evidence="3">The sequence shown here is derived from an EMBL/GenBank/DDBJ whole genome shotgun (WGS) entry which is preliminary data.</text>
</comment>
<reference evidence="2" key="5">
    <citation type="submission" date="2020-09" db="EMBL/GenBank/DDBJ databases">
        <authorList>
            <person name="Sun Q."/>
            <person name="Ohkuma M."/>
        </authorList>
    </citation>
    <scope>NUCLEOTIDE SEQUENCE</scope>
    <source>
        <strain evidence="2">JCM 4434</strain>
    </source>
</reference>
<feature type="compositionally biased region" description="Low complexity" evidence="1">
    <location>
        <begin position="57"/>
        <end position="70"/>
    </location>
</feature>
<dbReference type="Proteomes" id="UP000037395">
    <property type="component" value="Unassembled WGS sequence"/>
</dbReference>
<reference evidence="3 4" key="2">
    <citation type="submission" date="2014-07" db="EMBL/GenBank/DDBJ databases">
        <authorList>
            <person name="Zhang J.E."/>
            <person name="Yang H."/>
            <person name="Guo J."/>
            <person name="Deng Z."/>
            <person name="Luo H."/>
            <person name="Luo M."/>
            <person name="Zhao B."/>
        </authorList>
    </citation>
    <scope>NUCLEOTIDE SEQUENCE [LARGE SCALE GENOMIC DNA]</scope>
    <source>
        <strain evidence="3">ATCC 10762</strain>
        <strain evidence="4">ATCC 10762 / DSM 40127 / CCM 3239 / JCM 4008 / LMG 5968 / NBRC 12843 / NCIMB 8234 / A-377</strain>
    </source>
</reference>
<evidence type="ECO:0000256" key="1">
    <source>
        <dbReference type="SAM" id="MobiDB-lite"/>
    </source>
</evidence>
<organism evidence="3 4">
    <name type="scientific">Kitasatospora aureofaciens</name>
    <name type="common">Streptomyces aureofaciens</name>
    <dbReference type="NCBI Taxonomy" id="1894"/>
    <lineage>
        <taxon>Bacteria</taxon>
        <taxon>Bacillati</taxon>
        <taxon>Actinomycetota</taxon>
        <taxon>Actinomycetes</taxon>
        <taxon>Kitasatosporales</taxon>
        <taxon>Streptomycetaceae</taxon>
        <taxon>Kitasatospora</taxon>
    </lineage>
</organism>
<dbReference type="AlphaFoldDB" id="A0A1E7NER6"/>
<dbReference type="Proteomes" id="UP000610124">
    <property type="component" value="Unassembled WGS sequence"/>
</dbReference>
<feature type="region of interest" description="Disordered" evidence="1">
    <location>
        <begin position="1"/>
        <end position="70"/>
    </location>
</feature>
<accession>A0A1E7NER6</accession>
<dbReference type="KEGG" id="kau:B6264_31020"/>
<dbReference type="EMBL" id="JPRF03000002">
    <property type="protein sequence ID" value="OEV39125.1"/>
    <property type="molecule type" value="Genomic_DNA"/>
</dbReference>
<protein>
    <submittedName>
        <fullName evidence="3">Uncharacterized protein</fullName>
    </submittedName>
</protein>
<accession>A0A8H9I1C8</accession>
<reference evidence="3" key="4">
    <citation type="submission" date="2016-08" db="EMBL/GenBank/DDBJ databases">
        <title>Sequencing, Assembly and Comparative Genomics of S. aureofaciens ATCC 10762.</title>
        <authorList>
            <person name="Gradnigo J.S."/>
            <person name="Johnson N."/>
            <person name="Somerville G.A."/>
        </authorList>
    </citation>
    <scope>NUCLEOTIDE SEQUENCE [LARGE SCALE GENOMIC DNA]</scope>
    <source>
        <strain evidence="3">ATCC 10762</strain>
    </source>
</reference>
<reference evidence="2" key="1">
    <citation type="journal article" date="2014" name="Int. J. Syst. Evol. Microbiol.">
        <title>Complete genome sequence of Corynebacterium casei LMG S-19264T (=DSM 44701T), isolated from a smear-ripened cheese.</title>
        <authorList>
            <consortium name="US DOE Joint Genome Institute (JGI-PGF)"/>
            <person name="Walter F."/>
            <person name="Albersmeier A."/>
            <person name="Kalinowski J."/>
            <person name="Ruckert C."/>
        </authorList>
    </citation>
    <scope>NUCLEOTIDE SEQUENCE</scope>
    <source>
        <strain evidence="2">JCM 4434</strain>
    </source>
</reference>
<evidence type="ECO:0000313" key="3">
    <source>
        <dbReference type="EMBL" id="OEV39125.1"/>
    </source>
</evidence>
<gene>
    <name evidence="2" type="ORF">GCM10010502_74340</name>
    <name evidence="3" type="ORF">HS99_0018750</name>
</gene>
<name>A0A1E7NER6_KITAU</name>
<reference evidence="4" key="3">
    <citation type="submission" date="2016-08" db="EMBL/GenBank/DDBJ databases">
        <title>Sequencing, assembly and comparative genomics of S. aureofaciens ATCC 10762.</title>
        <authorList>
            <person name="Gradnigo J.S."/>
            <person name="Johnson N."/>
            <person name="Somerville G.A."/>
        </authorList>
    </citation>
    <scope>NUCLEOTIDE SEQUENCE [LARGE SCALE GENOMIC DNA]</scope>
    <source>
        <strain evidence="4">ATCC 10762 / DSM 40127 / CCM 3239 / JCM 4008 / LMG 5968 / NBRC 12843 / NCIMB 8234 / A-377</strain>
    </source>
</reference>
<feature type="compositionally biased region" description="Low complexity" evidence="1">
    <location>
        <begin position="17"/>
        <end position="29"/>
    </location>
</feature>
<evidence type="ECO:0000313" key="4">
    <source>
        <dbReference type="Proteomes" id="UP000037395"/>
    </source>
</evidence>
<proteinExistence type="predicted"/>
<keyword evidence="4" id="KW-1185">Reference proteome</keyword>
<dbReference type="EMBL" id="BMUB01000060">
    <property type="protein sequence ID" value="GGV08625.1"/>
    <property type="molecule type" value="Genomic_DNA"/>
</dbReference>
<evidence type="ECO:0000313" key="2">
    <source>
        <dbReference type="EMBL" id="GGV08625.1"/>
    </source>
</evidence>
<sequence>MTNSERRPLWRPFSESPADPAAVQASPAARLTAVERAPFLEPVETPTPRAVPGTRRPLGPGALATPAADS</sequence>
<dbReference type="RefSeq" id="WP_030558339.1">
    <property type="nucleotide sequence ID" value="NZ_BMUB01000060.1"/>
</dbReference>